<evidence type="ECO:0000256" key="9">
    <source>
        <dbReference type="ARBA" id="ARBA00023679"/>
    </source>
</evidence>
<evidence type="ECO:0000256" key="3">
    <source>
        <dbReference type="ARBA" id="ARBA00009595"/>
    </source>
</evidence>
<dbReference type="Pfam" id="PF09296">
    <property type="entry name" value="NUDIX-like"/>
    <property type="match status" value="1"/>
</dbReference>
<dbReference type="SUPFAM" id="SSF55811">
    <property type="entry name" value="Nudix"/>
    <property type="match status" value="1"/>
</dbReference>
<dbReference type="InterPro" id="IPR050241">
    <property type="entry name" value="NAD-cap_RNA_hydrolase_NudC"/>
</dbReference>
<feature type="domain" description="Nudix hydrolase" evidence="11">
    <location>
        <begin position="164"/>
        <end position="291"/>
    </location>
</feature>
<keyword evidence="8" id="KW-0520">NAD</keyword>
<keyword evidence="5" id="KW-0479">Metal-binding</keyword>
<dbReference type="InterPro" id="IPR000086">
    <property type="entry name" value="NUDIX_hydrolase_dom"/>
</dbReference>
<evidence type="ECO:0000256" key="5">
    <source>
        <dbReference type="ARBA" id="ARBA00022723"/>
    </source>
</evidence>
<dbReference type="NCBIfam" id="NF001299">
    <property type="entry name" value="PRK00241.1"/>
    <property type="match status" value="1"/>
</dbReference>
<evidence type="ECO:0000256" key="6">
    <source>
        <dbReference type="ARBA" id="ARBA00022801"/>
    </source>
</evidence>
<dbReference type="InterPro" id="IPR020476">
    <property type="entry name" value="Nudix_hydrolase"/>
</dbReference>
<keyword evidence="7" id="KW-0460">Magnesium</keyword>
<evidence type="ECO:0000256" key="1">
    <source>
        <dbReference type="ARBA" id="ARBA00001946"/>
    </source>
</evidence>
<dbReference type="GO" id="GO:0019677">
    <property type="term" value="P:NAD+ catabolic process"/>
    <property type="evidence" value="ECO:0007669"/>
    <property type="project" value="TreeGrafter"/>
</dbReference>
<protein>
    <recommendedName>
        <fullName evidence="4">NAD(+) diphosphatase</fullName>
        <ecNumber evidence="4">3.6.1.22</ecNumber>
    </recommendedName>
</protein>
<dbReference type="GO" id="GO:0046872">
    <property type="term" value="F:metal ion binding"/>
    <property type="evidence" value="ECO:0007669"/>
    <property type="project" value="UniProtKB-KW"/>
</dbReference>
<dbReference type="OrthoDB" id="9791656at2"/>
<dbReference type="GO" id="GO:0110153">
    <property type="term" value="F:RNA NAD-cap (NMN-forming) hydrolase activity"/>
    <property type="evidence" value="ECO:0007669"/>
    <property type="project" value="RHEA"/>
</dbReference>
<dbReference type="Proteomes" id="UP000316343">
    <property type="component" value="Unassembled WGS sequence"/>
</dbReference>
<reference evidence="12 13" key="1">
    <citation type="submission" date="2019-06" db="EMBL/GenBank/DDBJ databases">
        <title>Erythrobacter insulae sp. nov., isolated from a tidal flat.</title>
        <authorList>
            <person name="Yoon J.-H."/>
        </authorList>
    </citation>
    <scope>NUCLEOTIDE SEQUENCE [LARGE SCALE GENOMIC DNA]</scope>
    <source>
        <strain evidence="12 13">JBTF-M21</strain>
    </source>
</reference>
<evidence type="ECO:0000256" key="10">
    <source>
        <dbReference type="RuleBase" id="RU003476"/>
    </source>
</evidence>
<dbReference type="AlphaFoldDB" id="A0A547PDN9"/>
<organism evidence="12 13">
    <name type="scientific">Erythrobacter insulae</name>
    <dbReference type="NCBI Taxonomy" id="2584124"/>
    <lineage>
        <taxon>Bacteria</taxon>
        <taxon>Pseudomonadati</taxon>
        <taxon>Pseudomonadota</taxon>
        <taxon>Alphaproteobacteria</taxon>
        <taxon>Sphingomonadales</taxon>
        <taxon>Erythrobacteraceae</taxon>
        <taxon>Erythrobacter/Porphyrobacter group</taxon>
        <taxon>Erythrobacter</taxon>
    </lineage>
</organism>
<dbReference type="InterPro" id="IPR049734">
    <property type="entry name" value="NudC-like_C"/>
</dbReference>
<accession>A0A547PDN9</accession>
<evidence type="ECO:0000256" key="7">
    <source>
        <dbReference type="ARBA" id="ARBA00022842"/>
    </source>
</evidence>
<keyword evidence="13" id="KW-1185">Reference proteome</keyword>
<comment type="similarity">
    <text evidence="3">Belongs to the Nudix hydrolase family. NudC subfamily.</text>
</comment>
<dbReference type="GO" id="GO:0035529">
    <property type="term" value="F:NADH pyrophosphatase activity"/>
    <property type="evidence" value="ECO:0007669"/>
    <property type="project" value="TreeGrafter"/>
</dbReference>
<evidence type="ECO:0000256" key="2">
    <source>
        <dbReference type="ARBA" id="ARBA00001947"/>
    </source>
</evidence>
<evidence type="ECO:0000313" key="13">
    <source>
        <dbReference type="Proteomes" id="UP000316343"/>
    </source>
</evidence>
<evidence type="ECO:0000313" key="12">
    <source>
        <dbReference type="EMBL" id="TRD12252.1"/>
    </source>
</evidence>
<name>A0A547PDN9_9SPHN</name>
<comment type="caution">
    <text evidence="12">The sequence shown here is derived from an EMBL/GenBank/DDBJ whole genome shotgun (WGS) entry which is preliminary data.</text>
</comment>
<dbReference type="InterPro" id="IPR020084">
    <property type="entry name" value="NUDIX_hydrolase_CS"/>
</dbReference>
<proteinExistence type="inferred from homology"/>
<evidence type="ECO:0000256" key="8">
    <source>
        <dbReference type="ARBA" id="ARBA00023027"/>
    </source>
</evidence>
<evidence type="ECO:0000259" key="11">
    <source>
        <dbReference type="PROSITE" id="PS51462"/>
    </source>
</evidence>
<dbReference type="EMBL" id="VHJK01000001">
    <property type="protein sequence ID" value="TRD12252.1"/>
    <property type="molecule type" value="Genomic_DNA"/>
</dbReference>
<dbReference type="InterPro" id="IPR015375">
    <property type="entry name" value="NADH_PPase-like_N"/>
</dbReference>
<dbReference type="InterPro" id="IPR015797">
    <property type="entry name" value="NUDIX_hydrolase-like_dom_sf"/>
</dbReference>
<dbReference type="PANTHER" id="PTHR42904">
    <property type="entry name" value="NUDIX HYDROLASE, NUDC SUBFAMILY"/>
    <property type="match status" value="1"/>
</dbReference>
<dbReference type="RefSeq" id="WP_142788525.1">
    <property type="nucleotide sequence ID" value="NZ_VHJK01000001.1"/>
</dbReference>
<keyword evidence="6 10" id="KW-0378">Hydrolase</keyword>
<dbReference type="Pfam" id="PF00293">
    <property type="entry name" value="NUDIX"/>
    <property type="match status" value="1"/>
</dbReference>
<dbReference type="Gene3D" id="3.90.79.20">
    <property type="match status" value="1"/>
</dbReference>
<sequence length="303" mass="33761">MGGEAFPSAPIAFAGSPIDRADNIRVDPDALAGHMNWRARVLKLDGLLPDIDETGGLAWGTLADVDPETELVFLGLRDDKACFAPVPDIGATGPAYAMPRAWQLMQQLRAEDLAIYGGARSLVDWHARHQFCARCGSRTLLTKGGWQRDCRPEDQGGCAAQHFPRTDPVTIMLVEHEDKLLLGRQPRFPPRMYSALAGFVEPGETIEEAVAREIWEEAGVRARDVKYIASQPWPFPSQMMIGCTSVTDDPELTIDETELDDARWFTRAELEDARRAGPDGNEQMIFPQKFAIAHHLIAWWLDR</sequence>
<dbReference type="CDD" id="cd03429">
    <property type="entry name" value="NUDIX_NADH_pyrophosphatase_Nudt13"/>
    <property type="match status" value="1"/>
</dbReference>
<comment type="cofactor">
    <cofactor evidence="2">
        <name>Zn(2+)</name>
        <dbReference type="ChEBI" id="CHEBI:29105"/>
    </cofactor>
</comment>
<dbReference type="GO" id="GO:0006742">
    <property type="term" value="P:NADP+ catabolic process"/>
    <property type="evidence" value="ECO:0007669"/>
    <property type="project" value="TreeGrafter"/>
</dbReference>
<dbReference type="EC" id="3.6.1.22" evidence="4"/>
<dbReference type="Pfam" id="PF09297">
    <property type="entry name" value="Zn_ribbon_NUD"/>
    <property type="match status" value="1"/>
</dbReference>
<evidence type="ECO:0000256" key="4">
    <source>
        <dbReference type="ARBA" id="ARBA00012381"/>
    </source>
</evidence>
<dbReference type="PROSITE" id="PS51462">
    <property type="entry name" value="NUDIX"/>
    <property type="match status" value="1"/>
</dbReference>
<dbReference type="PRINTS" id="PR00502">
    <property type="entry name" value="NUDIXFAMILY"/>
</dbReference>
<dbReference type="PANTHER" id="PTHR42904:SF6">
    <property type="entry name" value="NAD-CAPPED RNA HYDROLASE NUDT12"/>
    <property type="match status" value="1"/>
</dbReference>
<dbReference type="Gene3D" id="3.90.79.10">
    <property type="entry name" value="Nucleoside Triphosphate Pyrophosphohydrolase"/>
    <property type="match status" value="1"/>
</dbReference>
<gene>
    <name evidence="12" type="primary">nudC</name>
    <name evidence="12" type="ORF">FGU71_10525</name>
</gene>
<comment type="cofactor">
    <cofactor evidence="1">
        <name>Mg(2+)</name>
        <dbReference type="ChEBI" id="CHEBI:18420"/>
    </cofactor>
</comment>
<dbReference type="PROSITE" id="PS00893">
    <property type="entry name" value="NUDIX_BOX"/>
    <property type="match status" value="1"/>
</dbReference>
<dbReference type="GO" id="GO:0005829">
    <property type="term" value="C:cytosol"/>
    <property type="evidence" value="ECO:0007669"/>
    <property type="project" value="TreeGrafter"/>
</dbReference>
<comment type="catalytic activity">
    <reaction evidence="9">
        <text>a 5'-end NAD(+)-phospho-ribonucleoside in mRNA + H2O = a 5'-end phospho-adenosine-phospho-ribonucleoside in mRNA + beta-nicotinamide D-ribonucleotide + 2 H(+)</text>
        <dbReference type="Rhea" id="RHEA:60876"/>
        <dbReference type="Rhea" id="RHEA-COMP:15698"/>
        <dbReference type="Rhea" id="RHEA-COMP:15719"/>
        <dbReference type="ChEBI" id="CHEBI:14649"/>
        <dbReference type="ChEBI" id="CHEBI:15377"/>
        <dbReference type="ChEBI" id="CHEBI:15378"/>
        <dbReference type="ChEBI" id="CHEBI:144029"/>
        <dbReference type="ChEBI" id="CHEBI:144051"/>
    </reaction>
    <physiologicalReaction direction="left-to-right" evidence="9">
        <dbReference type="Rhea" id="RHEA:60877"/>
    </physiologicalReaction>
</comment>
<dbReference type="InterPro" id="IPR015376">
    <property type="entry name" value="Znr_NADH_PPase"/>
</dbReference>